<comment type="caution">
    <text evidence="1">The sequence shown here is derived from an EMBL/GenBank/DDBJ whole genome shotgun (WGS) entry which is preliminary data.</text>
</comment>
<dbReference type="EMBL" id="MIGB01000071">
    <property type="protein sequence ID" value="OSY34664.1"/>
    <property type="molecule type" value="Genomic_DNA"/>
</dbReference>
<sequence length="55" mass="6266">MLAYGTETKVTRDTVDRFGSTVARMEVVALNGQFRQITSTNQTTELRIAWIEMID</sequence>
<dbReference type="Proteomes" id="UP000194360">
    <property type="component" value="Unassembled WGS sequence"/>
</dbReference>
<accession>A0A1Y2MHA8</accession>
<proteinExistence type="predicted"/>
<name>A0A1Y2MHA8_PSEAH</name>
<dbReference type="RefSeq" id="WP_166665830.1">
    <property type="nucleotide sequence ID" value="NZ_AP018920.1"/>
</dbReference>
<reference evidence="1 2" key="1">
    <citation type="submission" date="2016-09" db="EMBL/GenBank/DDBJ databases">
        <title>Pseudonocardia autotrophica DSM535, a candidate organism with high potential of specific P450 cytochromes.</title>
        <authorList>
            <person name="Grumaz C."/>
            <person name="Vainshtein Y."/>
            <person name="Kirstahler P."/>
            <person name="Sohn K."/>
        </authorList>
    </citation>
    <scope>NUCLEOTIDE SEQUENCE [LARGE SCALE GENOMIC DNA]</scope>
    <source>
        <strain evidence="1 2">DSM 535</strain>
    </source>
</reference>
<protein>
    <submittedName>
        <fullName evidence="1">Uncharacterized protein</fullName>
    </submittedName>
</protein>
<keyword evidence="2" id="KW-1185">Reference proteome</keyword>
<evidence type="ECO:0000313" key="2">
    <source>
        <dbReference type="Proteomes" id="UP000194360"/>
    </source>
</evidence>
<organism evidence="1 2">
    <name type="scientific">Pseudonocardia autotrophica</name>
    <name type="common">Amycolata autotrophica</name>
    <name type="synonym">Nocardia autotrophica</name>
    <dbReference type="NCBI Taxonomy" id="2074"/>
    <lineage>
        <taxon>Bacteria</taxon>
        <taxon>Bacillati</taxon>
        <taxon>Actinomycetota</taxon>
        <taxon>Actinomycetes</taxon>
        <taxon>Pseudonocardiales</taxon>
        <taxon>Pseudonocardiaceae</taxon>
        <taxon>Pseudonocardia</taxon>
    </lineage>
</organism>
<dbReference type="AlphaFoldDB" id="A0A1Y2MHA8"/>
<evidence type="ECO:0000313" key="1">
    <source>
        <dbReference type="EMBL" id="OSY34664.1"/>
    </source>
</evidence>
<gene>
    <name evidence="1" type="ORF">BG845_06638</name>
</gene>